<sequence length="69" mass="7587">MPNNGTGGASKLLTTSTTCAVIQQQIRIYIYRSSSVYPLAKTIIILPLCSYVSSPYREKPMLFTLSIVS</sequence>
<accession>T1KZJ3</accession>
<dbReference type="Proteomes" id="UP000015104">
    <property type="component" value="Unassembled WGS sequence"/>
</dbReference>
<dbReference type="HOGENOM" id="CLU_2779138_0_0_1"/>
<organism evidence="1 2">
    <name type="scientific">Tetranychus urticae</name>
    <name type="common">Two-spotted spider mite</name>
    <dbReference type="NCBI Taxonomy" id="32264"/>
    <lineage>
        <taxon>Eukaryota</taxon>
        <taxon>Metazoa</taxon>
        <taxon>Ecdysozoa</taxon>
        <taxon>Arthropoda</taxon>
        <taxon>Chelicerata</taxon>
        <taxon>Arachnida</taxon>
        <taxon>Acari</taxon>
        <taxon>Acariformes</taxon>
        <taxon>Trombidiformes</taxon>
        <taxon>Prostigmata</taxon>
        <taxon>Eleutherengona</taxon>
        <taxon>Raphignathae</taxon>
        <taxon>Tetranychoidea</taxon>
        <taxon>Tetranychidae</taxon>
        <taxon>Tetranychus</taxon>
    </lineage>
</organism>
<reference evidence="1" key="2">
    <citation type="submission" date="2015-06" db="UniProtKB">
        <authorList>
            <consortium name="EnsemblMetazoa"/>
        </authorList>
    </citation>
    <scope>IDENTIFICATION</scope>
</reference>
<reference evidence="2" key="1">
    <citation type="submission" date="2011-08" db="EMBL/GenBank/DDBJ databases">
        <authorList>
            <person name="Rombauts S."/>
        </authorList>
    </citation>
    <scope>NUCLEOTIDE SEQUENCE</scope>
    <source>
        <strain evidence="2">London</strain>
    </source>
</reference>
<dbReference type="AlphaFoldDB" id="T1KZJ3"/>
<dbReference type="EMBL" id="CAEY01000741">
    <property type="status" value="NOT_ANNOTATED_CDS"/>
    <property type="molecule type" value="Genomic_DNA"/>
</dbReference>
<proteinExistence type="predicted"/>
<evidence type="ECO:0000313" key="2">
    <source>
        <dbReference type="Proteomes" id="UP000015104"/>
    </source>
</evidence>
<keyword evidence="2" id="KW-1185">Reference proteome</keyword>
<evidence type="ECO:0000313" key="1">
    <source>
        <dbReference type="EnsemblMetazoa" id="tetur28g01810.1"/>
    </source>
</evidence>
<protein>
    <submittedName>
        <fullName evidence="1">Uncharacterized protein</fullName>
    </submittedName>
</protein>
<dbReference type="EnsemblMetazoa" id="tetur28g01810.1">
    <property type="protein sequence ID" value="tetur28g01810.1"/>
    <property type="gene ID" value="tetur28g01810"/>
</dbReference>
<name>T1KZJ3_TETUR</name>